<dbReference type="RefSeq" id="WP_092364723.1">
    <property type="nucleotide sequence ID" value="NZ_FOIM01000013.1"/>
</dbReference>
<keyword evidence="3" id="KW-1185">Reference proteome</keyword>
<keyword evidence="1" id="KW-1133">Transmembrane helix</keyword>
<keyword evidence="1" id="KW-0472">Membrane</keyword>
<accession>A0A1I0GWD2</accession>
<organism evidence="2 3">
    <name type="scientific">Enterocloster lavalensis</name>
    <dbReference type="NCBI Taxonomy" id="460384"/>
    <lineage>
        <taxon>Bacteria</taxon>
        <taxon>Bacillati</taxon>
        <taxon>Bacillota</taxon>
        <taxon>Clostridia</taxon>
        <taxon>Lachnospirales</taxon>
        <taxon>Lachnospiraceae</taxon>
        <taxon>Enterocloster</taxon>
    </lineage>
</organism>
<feature type="transmembrane region" description="Helical" evidence="1">
    <location>
        <begin position="7"/>
        <end position="26"/>
    </location>
</feature>
<name>A0A1I0GWD2_9FIRM</name>
<evidence type="ECO:0000313" key="2">
    <source>
        <dbReference type="EMBL" id="SET75682.1"/>
    </source>
</evidence>
<dbReference type="GeneID" id="93280695"/>
<evidence type="ECO:0000256" key="1">
    <source>
        <dbReference type="SAM" id="Phobius"/>
    </source>
</evidence>
<dbReference type="EMBL" id="FOIM01000013">
    <property type="protein sequence ID" value="SET75682.1"/>
    <property type="molecule type" value="Genomic_DNA"/>
</dbReference>
<evidence type="ECO:0000313" key="3">
    <source>
        <dbReference type="Proteomes" id="UP000198508"/>
    </source>
</evidence>
<proteinExistence type="predicted"/>
<protein>
    <submittedName>
        <fullName evidence="2">Uncharacterized protein</fullName>
    </submittedName>
</protein>
<keyword evidence="1" id="KW-0812">Transmembrane</keyword>
<dbReference type="AlphaFoldDB" id="A0A1I0GWD2"/>
<gene>
    <name evidence="2" type="ORF">SAMN05216313_11395</name>
</gene>
<reference evidence="3" key="1">
    <citation type="submission" date="2016-10" db="EMBL/GenBank/DDBJ databases">
        <authorList>
            <person name="Varghese N."/>
            <person name="Submissions S."/>
        </authorList>
    </citation>
    <scope>NUCLEOTIDE SEQUENCE [LARGE SCALE GENOMIC DNA]</scope>
    <source>
        <strain evidence="3">NLAE-zl-G277</strain>
    </source>
</reference>
<sequence length="227" mass="26305">MNEMLKDILSIGVGPLVSLVILWITIRNQNKSQKESLTLLKDQFEKTLEQKENTDSIFLKSKHKMDLISIMPYFRLEGEAQIKEKEKYLRFRLVLKNIGNGIALNVKVVHKSKIIEKLGVTVPQSVVAETSPESVIENNYIYSDVLSNNVIQKGEKTDFEIVLDTEDIYDYGELGVADQVFFYIQFQDLWLNEYTQKFYFDYGTKISGMKVNRVESFEPMLLNPEDL</sequence>
<dbReference type="STRING" id="460384.SAMN05216313_11395"/>
<dbReference type="Proteomes" id="UP000198508">
    <property type="component" value="Unassembled WGS sequence"/>
</dbReference>